<keyword evidence="3" id="KW-0808">Transferase</keyword>
<dbReference type="GO" id="GO:0004479">
    <property type="term" value="F:methionyl-tRNA formyltransferase activity"/>
    <property type="evidence" value="ECO:0007669"/>
    <property type="project" value="UniProtKB-EC"/>
</dbReference>
<dbReference type="PANTHER" id="PTHR11138:SF5">
    <property type="entry name" value="METHIONYL-TRNA FORMYLTRANSFERASE, MITOCHONDRIAL"/>
    <property type="match status" value="1"/>
</dbReference>
<organism evidence="4">
    <name type="scientific">Grosmannia clavigera (strain kw1407 / UAMH 11150)</name>
    <name type="common">Blue stain fungus</name>
    <name type="synonym">Graphiocladiella clavigera</name>
    <dbReference type="NCBI Taxonomy" id="655863"/>
    <lineage>
        <taxon>Eukaryota</taxon>
        <taxon>Fungi</taxon>
        <taxon>Dikarya</taxon>
        <taxon>Ascomycota</taxon>
        <taxon>Pezizomycotina</taxon>
        <taxon>Sordariomycetes</taxon>
        <taxon>Sordariomycetidae</taxon>
        <taxon>Ophiostomatales</taxon>
        <taxon>Ophiostomataceae</taxon>
        <taxon>Leptographium</taxon>
    </lineage>
</organism>
<dbReference type="GO" id="GO:0005739">
    <property type="term" value="C:mitochondrion"/>
    <property type="evidence" value="ECO:0007669"/>
    <property type="project" value="TreeGrafter"/>
</dbReference>
<dbReference type="InParanoid" id="F0XGS8"/>
<dbReference type="Pfam" id="PF00551">
    <property type="entry name" value="Formyl_trans_N"/>
    <property type="match status" value="1"/>
</dbReference>
<dbReference type="FunCoup" id="F0XGS8">
    <property type="interactions" value="233"/>
</dbReference>
<dbReference type="InterPro" id="IPR036477">
    <property type="entry name" value="Formyl_transf_N_sf"/>
</dbReference>
<protein>
    <recommendedName>
        <fullName evidence="1">methionyl-tRNA formyltransferase</fullName>
        <ecNumber evidence="1">2.1.2.9</ecNumber>
    </recommendedName>
</protein>
<dbReference type="GeneID" id="25975814"/>
<name>F0XGS8_GROCL</name>
<dbReference type="PANTHER" id="PTHR11138">
    <property type="entry name" value="METHIONYL-TRNA FORMYLTRANSFERASE"/>
    <property type="match status" value="1"/>
</dbReference>
<dbReference type="OrthoDB" id="10268103at2759"/>
<dbReference type="AlphaFoldDB" id="F0XGS8"/>
<dbReference type="SUPFAM" id="SSF53328">
    <property type="entry name" value="Formyltransferase"/>
    <property type="match status" value="1"/>
</dbReference>
<dbReference type="InterPro" id="IPR041711">
    <property type="entry name" value="Met-tRNA-FMT_N"/>
</dbReference>
<dbReference type="HOGENOM" id="CLU_033347_0_2_1"/>
<dbReference type="CDD" id="cd08646">
    <property type="entry name" value="FMT_core_Met-tRNA-FMT_N"/>
    <property type="match status" value="1"/>
</dbReference>
<dbReference type="EC" id="2.1.2.9" evidence="1"/>
<dbReference type="EMBL" id="GL629769">
    <property type="protein sequence ID" value="EFX02858.1"/>
    <property type="molecule type" value="Genomic_DNA"/>
</dbReference>
<evidence type="ECO:0000259" key="2">
    <source>
        <dbReference type="Pfam" id="PF00551"/>
    </source>
</evidence>
<dbReference type="RefSeq" id="XP_014172340.1">
    <property type="nucleotide sequence ID" value="XM_014316865.1"/>
</dbReference>
<dbReference type="Proteomes" id="UP000007796">
    <property type="component" value="Unassembled WGS sequence"/>
</dbReference>
<dbReference type="STRING" id="655863.F0XGS8"/>
<sequence length="451" mass="48124">MRASLLRRLVGLTAASPRRWLCGTTTPSSPSNRTDVEPLRILFCGSDAFSCASLGALHAEMQRQDGLPKDHRASLAGRIASLDVVVRPAKRTGRGLKQVADSPVRTMATELGLCVHERDTFTGWQPPSVNMIIAVSFGLFVPPRILGAARYGGLNVHPSLLPDLPGAAPIEHAILSGRERTGVTVQTLDDKAFDEGHILLQGPKAEAEEGAFGLAIPPSCTADELHRLLAPLGADLLIQALRRGLYLPGAVAASAAAKILPPGFVPVLASKLSKADQQVPWRLHQHSQSATATAEDIDRRARALGPLWTHLAVPQGRQSPMPTQKRAILGDIELVTCPDQMAPLLQRQAAESSRAETKDSPCAFQTATFVQRDGQHQTAVALPFTVSPDGSESIILPAGISSRASDSSSCIRIGTIKIEGDRAKPAARAIAGFSHNETTLGQVAWYVVFRQ</sequence>
<evidence type="ECO:0000256" key="1">
    <source>
        <dbReference type="ARBA" id="ARBA00012261"/>
    </source>
</evidence>
<feature type="domain" description="Formyl transferase N-terminal" evidence="2">
    <location>
        <begin position="83"/>
        <end position="201"/>
    </location>
</feature>
<evidence type="ECO:0000313" key="3">
    <source>
        <dbReference type="EMBL" id="EFX02858.1"/>
    </source>
</evidence>
<dbReference type="InterPro" id="IPR002376">
    <property type="entry name" value="Formyl_transf_N"/>
</dbReference>
<proteinExistence type="predicted"/>
<gene>
    <name evidence="3" type="ORF">CMQ_2787</name>
</gene>
<dbReference type="Gene3D" id="3.40.50.12230">
    <property type="match status" value="1"/>
</dbReference>
<accession>F0XGS8</accession>
<keyword evidence="4" id="KW-1185">Reference proteome</keyword>
<evidence type="ECO:0000313" key="4">
    <source>
        <dbReference type="Proteomes" id="UP000007796"/>
    </source>
</evidence>
<reference evidence="3 4" key="1">
    <citation type="journal article" date="2011" name="Proc. Natl. Acad. Sci. U.S.A.">
        <title>Genome and transcriptome analyses of the mountain pine beetle-fungal symbiont Grosmannia clavigera, a lodgepole pine pathogen.</title>
        <authorList>
            <person name="DiGuistini S."/>
            <person name="Wang Y."/>
            <person name="Liao N.Y."/>
            <person name="Taylor G."/>
            <person name="Tanguay P."/>
            <person name="Feau N."/>
            <person name="Henrissat B."/>
            <person name="Chan S.K."/>
            <person name="Hesse-Orce U."/>
            <person name="Alamouti S.M."/>
            <person name="Tsui C.K.M."/>
            <person name="Docking R.T."/>
            <person name="Levasseur A."/>
            <person name="Haridas S."/>
            <person name="Robertson G."/>
            <person name="Birol I."/>
            <person name="Holt R.A."/>
            <person name="Marra M.A."/>
            <person name="Hamelin R.C."/>
            <person name="Hirst M."/>
            <person name="Jones S.J.M."/>
            <person name="Bohlmann J."/>
            <person name="Breuil C."/>
        </authorList>
    </citation>
    <scope>NUCLEOTIDE SEQUENCE [LARGE SCALE GENOMIC DNA]</scope>
    <source>
        <strain evidence="4">kw1407 / UAMH 11150</strain>
    </source>
</reference>
<dbReference type="eggNOG" id="KOG3082">
    <property type="taxonomic scope" value="Eukaryota"/>
</dbReference>